<dbReference type="PANTHER" id="PTHR46479">
    <property type="entry name" value="BIOGENESIS OF LYSOSOME-RELATED ORGANELLES COMPLEX 1 SUBUNIT 2"/>
    <property type="match status" value="1"/>
</dbReference>
<comment type="similarity">
    <text evidence="1">Belongs to the BLOC1S2 family.</text>
</comment>
<dbReference type="OrthoDB" id="244061at2759"/>
<dbReference type="GO" id="GO:0000930">
    <property type="term" value="C:gamma-tubulin complex"/>
    <property type="evidence" value="ECO:0007669"/>
    <property type="project" value="TreeGrafter"/>
</dbReference>
<dbReference type="Pfam" id="PF10046">
    <property type="entry name" value="BLOC1_2"/>
    <property type="match status" value="1"/>
</dbReference>
<dbReference type="Proteomes" id="UP000267821">
    <property type="component" value="Unassembled WGS sequence"/>
</dbReference>
<dbReference type="GO" id="GO:0032418">
    <property type="term" value="P:lysosome localization"/>
    <property type="evidence" value="ECO:0007669"/>
    <property type="project" value="TreeGrafter"/>
</dbReference>
<evidence type="ECO:0000313" key="2">
    <source>
        <dbReference type="EMBL" id="RPB20282.1"/>
    </source>
</evidence>
<proteinExistence type="inferred from homology"/>
<accession>A0A3N4LFR4</accession>
<evidence type="ECO:0000256" key="1">
    <source>
        <dbReference type="ARBA" id="ARBA00008468"/>
    </source>
</evidence>
<keyword evidence="3" id="KW-1185">Reference proteome</keyword>
<dbReference type="InParanoid" id="A0A3N4LFR4"/>
<dbReference type="AlphaFoldDB" id="A0A3N4LFR4"/>
<dbReference type="GO" id="GO:0099078">
    <property type="term" value="C:BORC complex"/>
    <property type="evidence" value="ECO:0007669"/>
    <property type="project" value="TreeGrafter"/>
</dbReference>
<protein>
    <recommendedName>
        <fullName evidence="4">Biogenesis of lysosome-related organelles complex 1 subunit 2</fullName>
    </recommendedName>
</protein>
<dbReference type="GO" id="GO:0043015">
    <property type="term" value="F:gamma-tubulin binding"/>
    <property type="evidence" value="ECO:0007669"/>
    <property type="project" value="TreeGrafter"/>
</dbReference>
<dbReference type="InterPro" id="IPR019269">
    <property type="entry name" value="BLOC1_su2"/>
</dbReference>
<dbReference type="PANTHER" id="PTHR46479:SF1">
    <property type="entry name" value="BIOGENESIS OF LYSOSOME-RELATED ORGANELLES COMPLEX 1 SUBUNIT 2"/>
    <property type="match status" value="1"/>
</dbReference>
<evidence type="ECO:0008006" key="4">
    <source>
        <dbReference type="Google" id="ProtNLM"/>
    </source>
</evidence>
<dbReference type="GO" id="GO:0031083">
    <property type="term" value="C:BLOC-1 complex"/>
    <property type="evidence" value="ECO:0007669"/>
    <property type="project" value="TreeGrafter"/>
</dbReference>
<dbReference type="GO" id="GO:0016197">
    <property type="term" value="P:endosomal transport"/>
    <property type="evidence" value="ECO:0007669"/>
    <property type="project" value="TreeGrafter"/>
</dbReference>
<evidence type="ECO:0000313" key="3">
    <source>
        <dbReference type="Proteomes" id="UP000267821"/>
    </source>
</evidence>
<name>A0A3N4LFR4_9PEZI</name>
<dbReference type="EMBL" id="ML121575">
    <property type="protein sequence ID" value="RPB20282.1"/>
    <property type="molecule type" value="Genomic_DNA"/>
</dbReference>
<gene>
    <name evidence="2" type="ORF">L211DRAFT_533364</name>
</gene>
<dbReference type="STRING" id="1051890.A0A3N4LFR4"/>
<sequence>MPPSRPPQSPTDTIPTLLSALQNTLQSDTLTTLSDLDLLQRVNTHATAQYKAMADAAQGGLGGDLAYLQQKYGDIARYTSQVDGIANKVDELETVVRELEEWTGELEVKVRRLMSSNVRRERER</sequence>
<reference evidence="2 3" key="1">
    <citation type="journal article" date="2018" name="Nat. Ecol. Evol.">
        <title>Pezizomycetes genomes reveal the molecular basis of ectomycorrhizal truffle lifestyle.</title>
        <authorList>
            <person name="Murat C."/>
            <person name="Payen T."/>
            <person name="Noel B."/>
            <person name="Kuo A."/>
            <person name="Morin E."/>
            <person name="Chen J."/>
            <person name="Kohler A."/>
            <person name="Krizsan K."/>
            <person name="Balestrini R."/>
            <person name="Da Silva C."/>
            <person name="Montanini B."/>
            <person name="Hainaut M."/>
            <person name="Levati E."/>
            <person name="Barry K.W."/>
            <person name="Belfiori B."/>
            <person name="Cichocki N."/>
            <person name="Clum A."/>
            <person name="Dockter R.B."/>
            <person name="Fauchery L."/>
            <person name="Guy J."/>
            <person name="Iotti M."/>
            <person name="Le Tacon F."/>
            <person name="Lindquist E.A."/>
            <person name="Lipzen A."/>
            <person name="Malagnac F."/>
            <person name="Mello A."/>
            <person name="Molinier V."/>
            <person name="Miyauchi S."/>
            <person name="Poulain J."/>
            <person name="Riccioni C."/>
            <person name="Rubini A."/>
            <person name="Sitrit Y."/>
            <person name="Splivallo R."/>
            <person name="Traeger S."/>
            <person name="Wang M."/>
            <person name="Zifcakova L."/>
            <person name="Wipf D."/>
            <person name="Zambonelli A."/>
            <person name="Paolocci F."/>
            <person name="Nowrousian M."/>
            <person name="Ottonello S."/>
            <person name="Baldrian P."/>
            <person name="Spatafora J.W."/>
            <person name="Henrissat B."/>
            <person name="Nagy L.G."/>
            <person name="Aury J.M."/>
            <person name="Wincker P."/>
            <person name="Grigoriev I.V."/>
            <person name="Bonfante P."/>
            <person name="Martin F.M."/>
        </authorList>
    </citation>
    <scope>NUCLEOTIDE SEQUENCE [LARGE SCALE GENOMIC DNA]</scope>
    <source>
        <strain evidence="2 3">ATCC MYA-4762</strain>
    </source>
</reference>
<organism evidence="2 3">
    <name type="scientific">Terfezia boudieri ATCC MYA-4762</name>
    <dbReference type="NCBI Taxonomy" id="1051890"/>
    <lineage>
        <taxon>Eukaryota</taxon>
        <taxon>Fungi</taxon>
        <taxon>Dikarya</taxon>
        <taxon>Ascomycota</taxon>
        <taxon>Pezizomycotina</taxon>
        <taxon>Pezizomycetes</taxon>
        <taxon>Pezizales</taxon>
        <taxon>Pezizaceae</taxon>
        <taxon>Terfezia</taxon>
    </lineage>
</organism>